<feature type="transmembrane region" description="Helical" evidence="7">
    <location>
        <begin position="700"/>
        <end position="723"/>
    </location>
</feature>
<dbReference type="Proteomes" id="UP000826709">
    <property type="component" value="Chromosome"/>
</dbReference>
<feature type="transmembrane region" description="Helical" evidence="7">
    <location>
        <begin position="626"/>
        <end position="646"/>
    </location>
</feature>
<evidence type="ECO:0000256" key="6">
    <source>
        <dbReference type="ARBA" id="ARBA00023136"/>
    </source>
</evidence>
<feature type="transmembrane region" description="Helical" evidence="7">
    <location>
        <begin position="230"/>
        <end position="248"/>
    </location>
</feature>
<dbReference type="OrthoDB" id="42357at2157"/>
<dbReference type="SUPFAM" id="SSF82866">
    <property type="entry name" value="Multidrug efflux transporter AcrB transmembrane domain"/>
    <property type="match status" value="2"/>
</dbReference>
<evidence type="ECO:0000256" key="3">
    <source>
        <dbReference type="ARBA" id="ARBA00022475"/>
    </source>
</evidence>
<dbReference type="AlphaFoldDB" id="A0A8G1A0M9"/>
<evidence type="ECO:0000313" key="10">
    <source>
        <dbReference type="Proteomes" id="UP000826709"/>
    </source>
</evidence>
<evidence type="ECO:0000313" key="9">
    <source>
        <dbReference type="EMBL" id="QYZ78997.1"/>
    </source>
</evidence>
<keyword evidence="3" id="KW-1003">Cell membrane</keyword>
<evidence type="ECO:0000259" key="8">
    <source>
        <dbReference type="PROSITE" id="PS50156"/>
    </source>
</evidence>
<dbReference type="RefSeq" id="WP_220682770.1">
    <property type="nucleotide sequence ID" value="NZ_CP037968.1"/>
</dbReference>
<dbReference type="GO" id="GO:0005886">
    <property type="term" value="C:plasma membrane"/>
    <property type="evidence" value="ECO:0007669"/>
    <property type="project" value="UniProtKB-SubCell"/>
</dbReference>
<dbReference type="PROSITE" id="PS50156">
    <property type="entry name" value="SSD"/>
    <property type="match status" value="2"/>
</dbReference>
<keyword evidence="10" id="KW-1185">Reference proteome</keyword>
<dbReference type="Gene3D" id="1.20.1640.10">
    <property type="entry name" value="Multidrug efflux transporter AcrB transmembrane domain"/>
    <property type="match status" value="2"/>
</dbReference>
<protein>
    <submittedName>
        <fullName evidence="9">RND family transporter</fullName>
    </submittedName>
</protein>
<comment type="subcellular location">
    <subcellularLocation>
        <location evidence="1">Cell membrane</location>
        <topology evidence="1">Multi-pass membrane protein</topology>
    </subcellularLocation>
</comment>
<keyword evidence="6 7" id="KW-0472">Membrane</keyword>
<dbReference type="KEGG" id="mfk:E2N92_05930"/>
<reference evidence="9" key="2">
    <citation type="submission" date="2019-03" db="EMBL/GenBank/DDBJ databases">
        <authorList>
            <person name="Chen S.-C."/>
            <person name="Wu S.-Y."/>
            <person name="Lai M.-C."/>
        </authorList>
    </citation>
    <scope>NUCLEOTIDE SEQUENCE</scope>
    <source>
        <strain evidence="9">ML15</strain>
    </source>
</reference>
<dbReference type="NCBIfam" id="TIGR00921">
    <property type="entry name" value="2A067"/>
    <property type="match status" value="1"/>
</dbReference>
<evidence type="ECO:0000256" key="7">
    <source>
        <dbReference type="SAM" id="Phobius"/>
    </source>
</evidence>
<feature type="domain" description="SSD" evidence="8">
    <location>
        <begin position="597"/>
        <end position="751"/>
    </location>
</feature>
<name>A0A8G1A0M9_9EURY</name>
<dbReference type="PANTHER" id="PTHR33406:SF6">
    <property type="entry name" value="MEMBRANE PROTEIN YDGH-RELATED"/>
    <property type="match status" value="1"/>
</dbReference>
<accession>A0A8G1A0M9</accession>
<feature type="transmembrane region" description="Helical" evidence="7">
    <location>
        <begin position="204"/>
        <end position="223"/>
    </location>
</feature>
<feature type="domain" description="SSD" evidence="8">
    <location>
        <begin position="234"/>
        <end position="354"/>
    </location>
</feature>
<feature type="transmembrane region" description="Helical" evidence="7">
    <location>
        <begin position="304"/>
        <end position="323"/>
    </location>
</feature>
<dbReference type="InterPro" id="IPR050545">
    <property type="entry name" value="Mycobact_MmpL"/>
</dbReference>
<feature type="transmembrane region" description="Helical" evidence="7">
    <location>
        <begin position="602"/>
        <end position="620"/>
    </location>
</feature>
<evidence type="ECO:0000256" key="1">
    <source>
        <dbReference type="ARBA" id="ARBA00004651"/>
    </source>
</evidence>
<sequence>MKRLYALLAGAINTRPYVVLGIAAAIFMFALFGLSMVGMETGDDTYIDKTTPRGATLAHYVDTYGSDAIMLIFESDDVTDPEVLAYIDSLEDDIRNEQYVDQVSGIPDLMKQANGGGMPVSKGEVNAVLAQAPPGTLDRYLPSRLMTIVGITIQPGVASSVQEQVLDNVRTVIEISEPPAGVAVTVSGTPAFSQEMGQEMGQSMGMLIMAAMLLMVLAVTFLFSHVRYRLLPVFIVGTGLILTFGFMGLAGIPISMTVIGAFPVLIGIGIDYAIQFHSRFDEERRQASIPEAVTATVTRAGPSVLVAMVATSIGFIAMFVSPVPMVADFGVTCTIGVVSCYLAALVVVPVFGTLMKYRPKEGTGKLDDVEACELDWEGCEEEPTHAAGSRGSLIERYNHILGKSAYWIAKNPVPVLLIFGLVAFTGLYLDQDVPINADEETFVPQDMPALQDMKKVTRTMGSTNTVPIIVTGDDVLGMDTIGWIDEFGAYELRTNDKVTGVTSIATLIRQYNNGVLPTTESEVRVVLAGIPEDMKARYLNGGMEAVMEFTTVDMELDVARSMIKNMEKDVEWMEAPPGTHARVTGGTEMFASLMDDIATSKTMMVLAGFVFILGFLLLVYRKANAVTPLIPIVMIVGWNGAIMYFLGLDYTPMTATLGSMTIGVASEYTILIMERCEEELARGLDIYEAIQMSVQKIGTAVTVSGMTTVFGFSALTLSAFNIISNFGTVTVITVGFSLVGAILVMPAVLSLMYRFTHRGDGAENQAAATA</sequence>
<evidence type="ECO:0000256" key="4">
    <source>
        <dbReference type="ARBA" id="ARBA00022692"/>
    </source>
</evidence>
<dbReference type="EMBL" id="CP037968">
    <property type="protein sequence ID" value="QYZ78997.1"/>
    <property type="molecule type" value="Genomic_DNA"/>
</dbReference>
<dbReference type="InterPro" id="IPR004869">
    <property type="entry name" value="MMPL_dom"/>
</dbReference>
<evidence type="ECO:0000256" key="5">
    <source>
        <dbReference type="ARBA" id="ARBA00022989"/>
    </source>
</evidence>
<keyword evidence="4 7" id="KW-0812">Transmembrane</keyword>
<dbReference type="Pfam" id="PF03176">
    <property type="entry name" value="MMPL"/>
    <property type="match status" value="2"/>
</dbReference>
<feature type="transmembrane region" description="Helical" evidence="7">
    <location>
        <begin position="329"/>
        <end position="351"/>
    </location>
</feature>
<keyword evidence="5 7" id="KW-1133">Transmembrane helix</keyword>
<gene>
    <name evidence="9" type="ORF">E2N92_05930</name>
</gene>
<dbReference type="PANTHER" id="PTHR33406">
    <property type="entry name" value="MEMBRANE PROTEIN MJ1562-RELATED"/>
    <property type="match status" value="1"/>
</dbReference>
<organism evidence="9 10">
    <name type="scientific">Methanofollis formosanus</name>
    <dbReference type="NCBI Taxonomy" id="299308"/>
    <lineage>
        <taxon>Archaea</taxon>
        <taxon>Methanobacteriati</taxon>
        <taxon>Methanobacteriota</taxon>
        <taxon>Stenosarchaea group</taxon>
        <taxon>Methanomicrobia</taxon>
        <taxon>Methanomicrobiales</taxon>
        <taxon>Methanomicrobiaceae</taxon>
        <taxon>Methanofollis</taxon>
    </lineage>
</organism>
<reference evidence="9" key="1">
    <citation type="journal article" date="2005" name="Int. J. Syst. Evol. Microbiol.">
        <title>Methanofollis formosanus sp. nov., isolated from a fish pond.</title>
        <authorList>
            <person name="Wu S.Y."/>
            <person name="Chen S.C."/>
            <person name="Lai M.C."/>
        </authorList>
    </citation>
    <scope>NUCLEOTIDE SEQUENCE</scope>
    <source>
        <strain evidence="9">ML15</strain>
    </source>
</reference>
<feature type="transmembrane region" description="Helical" evidence="7">
    <location>
        <begin position="16"/>
        <end position="37"/>
    </location>
</feature>
<feature type="transmembrane region" description="Helical" evidence="7">
    <location>
        <begin position="254"/>
        <end position="274"/>
    </location>
</feature>
<evidence type="ECO:0000256" key="2">
    <source>
        <dbReference type="ARBA" id="ARBA00010157"/>
    </source>
</evidence>
<comment type="similarity">
    <text evidence="2">Belongs to the resistance-nodulation-cell division (RND) (TC 2.A.6) family. MmpL subfamily.</text>
</comment>
<feature type="transmembrane region" description="Helical" evidence="7">
    <location>
        <begin position="729"/>
        <end position="749"/>
    </location>
</feature>
<dbReference type="InterPro" id="IPR000731">
    <property type="entry name" value="SSD"/>
</dbReference>
<proteinExistence type="inferred from homology"/>